<comment type="caution">
    <text evidence="13">The sequence shown here is derived from an EMBL/GenBank/DDBJ whole genome shotgun (WGS) entry which is preliminary data.</text>
</comment>
<keyword evidence="10" id="KW-1015">Disulfide bond</keyword>
<comment type="function">
    <text evidence="2">Hydrolyzes a variety of simple alpha-D-galactoside as well as more complex molecules such as oligosaccharides and polysaccharides.</text>
</comment>
<sequence>MWFLYFLALDLIPMGNTLIIKNDIGRLPALGWNSWNAYHCQITEKQFITAAEKFVELGLKDVGYEYVNIDDCWQVKDRRDSVTHRLIPDPTRFPDGIKGTADKIHKLDLKIGIYSSAGTLTCAGYQASLGYESIDAATWAEWGIDYLKYDNCNVPRNWADECRGCLPDPMKEVIGKNGTCNTDLCPAGYDYSKSNTAKRFRIMRDALLAQDRPILYSLCEWGTAGVQQWGNSTGSSWRMSDDINPTWSRIVNILNQNSFYLNNVDFWGHSDADMLEVGNGLTVQQSRSHFALWAAMKSPLLIGTDLSKITTDQLEILKNKYLLAFNQDNVYGKPAMPYKWGTNPDWTFNASFPAEFWAGESTAGTLVLMFNPFERSDNKTAVWGEVPGLKEGGKYHVTDVWTGKDLGCLEKELELKIEGHDTAALLITGECGSNHATARKAVKGMRFFGDW</sequence>
<accession>A0A9P4JRF6</accession>
<evidence type="ECO:0000256" key="4">
    <source>
        <dbReference type="ARBA" id="ARBA00009743"/>
    </source>
</evidence>
<reference evidence="13" key="1">
    <citation type="journal article" date="2020" name="Stud. Mycol.">
        <title>101 Dothideomycetes genomes: a test case for predicting lifestyles and emergence of pathogens.</title>
        <authorList>
            <person name="Haridas S."/>
            <person name="Albert R."/>
            <person name="Binder M."/>
            <person name="Bloem J."/>
            <person name="Labutti K."/>
            <person name="Salamov A."/>
            <person name="Andreopoulos B."/>
            <person name="Baker S."/>
            <person name="Barry K."/>
            <person name="Bills G."/>
            <person name="Bluhm B."/>
            <person name="Cannon C."/>
            <person name="Castanera R."/>
            <person name="Culley D."/>
            <person name="Daum C."/>
            <person name="Ezra D."/>
            <person name="Gonzalez J."/>
            <person name="Henrissat B."/>
            <person name="Kuo A."/>
            <person name="Liang C."/>
            <person name="Lipzen A."/>
            <person name="Lutzoni F."/>
            <person name="Magnuson J."/>
            <person name="Mondo S."/>
            <person name="Nolan M."/>
            <person name="Ohm R."/>
            <person name="Pangilinan J."/>
            <person name="Park H.-J."/>
            <person name="Ramirez L."/>
            <person name="Alfaro M."/>
            <person name="Sun H."/>
            <person name="Tritt A."/>
            <person name="Yoshinaga Y."/>
            <person name="Zwiers L.-H."/>
            <person name="Turgeon B."/>
            <person name="Goodwin S."/>
            <person name="Spatafora J."/>
            <person name="Crous P."/>
            <person name="Grigoriev I."/>
        </authorList>
    </citation>
    <scope>NUCLEOTIDE SEQUENCE</scope>
    <source>
        <strain evidence="13">ATCC 74209</strain>
    </source>
</reference>
<keyword evidence="9 10" id="KW-0326">Glycosidase</keyword>
<evidence type="ECO:0000256" key="7">
    <source>
        <dbReference type="ARBA" id="ARBA00022801"/>
    </source>
</evidence>
<dbReference type="InterPro" id="IPR041233">
    <property type="entry name" value="Melibiase_C"/>
</dbReference>
<proteinExistence type="inferred from homology"/>
<dbReference type="InterPro" id="IPR000111">
    <property type="entry name" value="Glyco_hydro_27/36_CS"/>
</dbReference>
<dbReference type="GO" id="GO:0005975">
    <property type="term" value="P:carbohydrate metabolic process"/>
    <property type="evidence" value="ECO:0007669"/>
    <property type="project" value="InterPro"/>
</dbReference>
<evidence type="ECO:0000256" key="9">
    <source>
        <dbReference type="ARBA" id="ARBA00023295"/>
    </source>
</evidence>
<evidence type="ECO:0000256" key="5">
    <source>
        <dbReference type="ARBA" id="ARBA00022525"/>
    </source>
</evidence>
<dbReference type="PRINTS" id="PR00740">
    <property type="entry name" value="GLHYDRLASE27"/>
</dbReference>
<keyword evidence="7 10" id="KW-0378">Hydrolase</keyword>
<dbReference type="CDD" id="cd14792">
    <property type="entry name" value="GH27"/>
    <property type="match status" value="1"/>
</dbReference>
<dbReference type="PANTHER" id="PTHR11452">
    <property type="entry name" value="ALPHA-GALACTOSIDASE/ALPHA-N-ACETYLGALACTOSAMINIDASE"/>
    <property type="match status" value="1"/>
</dbReference>
<protein>
    <recommendedName>
        <fullName evidence="10">Alpha-galactosidase</fullName>
        <ecNumber evidence="10">3.2.1.22</ecNumber>
    </recommendedName>
    <alternativeName>
        <fullName evidence="10">Melibiase</fullName>
    </alternativeName>
</protein>
<dbReference type="PROSITE" id="PS00512">
    <property type="entry name" value="ALPHA_GALACTOSIDASE"/>
    <property type="match status" value="1"/>
</dbReference>
<dbReference type="GO" id="GO:0004557">
    <property type="term" value="F:alpha-galactosidase activity"/>
    <property type="evidence" value="ECO:0007669"/>
    <property type="project" value="UniProtKB-EC"/>
</dbReference>
<keyword evidence="8" id="KW-0325">Glycoprotein</keyword>
<dbReference type="InterPro" id="IPR013785">
    <property type="entry name" value="Aldolase_TIM"/>
</dbReference>
<evidence type="ECO:0000259" key="12">
    <source>
        <dbReference type="Pfam" id="PF17801"/>
    </source>
</evidence>
<keyword evidence="14" id="KW-1185">Reference proteome</keyword>
<evidence type="ECO:0000256" key="2">
    <source>
        <dbReference type="ARBA" id="ARBA00003969"/>
    </source>
</evidence>
<dbReference type="InterPro" id="IPR013780">
    <property type="entry name" value="Glyco_hydro_b"/>
</dbReference>
<feature type="signal peptide" evidence="11">
    <location>
        <begin position="1"/>
        <end position="17"/>
    </location>
</feature>
<organism evidence="13 14">
    <name type="scientific">Delitschia confertaspora ATCC 74209</name>
    <dbReference type="NCBI Taxonomy" id="1513339"/>
    <lineage>
        <taxon>Eukaryota</taxon>
        <taxon>Fungi</taxon>
        <taxon>Dikarya</taxon>
        <taxon>Ascomycota</taxon>
        <taxon>Pezizomycotina</taxon>
        <taxon>Dothideomycetes</taxon>
        <taxon>Pleosporomycetidae</taxon>
        <taxon>Pleosporales</taxon>
        <taxon>Delitschiaceae</taxon>
        <taxon>Delitschia</taxon>
    </lineage>
</organism>
<dbReference type="Gene3D" id="3.20.20.70">
    <property type="entry name" value="Aldolase class I"/>
    <property type="match status" value="1"/>
</dbReference>
<dbReference type="InterPro" id="IPR017853">
    <property type="entry name" value="GH"/>
</dbReference>
<comment type="similarity">
    <text evidence="4 10">Belongs to the glycosyl hydrolase 27 family.</text>
</comment>
<gene>
    <name evidence="13" type="ORF">GQ43DRAFT_365567</name>
</gene>
<evidence type="ECO:0000256" key="10">
    <source>
        <dbReference type="RuleBase" id="RU361168"/>
    </source>
</evidence>
<feature type="domain" description="Alpha galactosidase C-terminal" evidence="12">
    <location>
        <begin position="353"/>
        <end position="426"/>
    </location>
</feature>
<dbReference type="InterPro" id="IPR002241">
    <property type="entry name" value="Glyco_hydro_27"/>
</dbReference>
<evidence type="ECO:0000256" key="11">
    <source>
        <dbReference type="SAM" id="SignalP"/>
    </source>
</evidence>
<name>A0A9P4JRF6_9PLEO</name>
<keyword evidence="6 11" id="KW-0732">Signal</keyword>
<evidence type="ECO:0000256" key="6">
    <source>
        <dbReference type="ARBA" id="ARBA00022729"/>
    </source>
</evidence>
<dbReference type="SUPFAM" id="SSF51445">
    <property type="entry name" value="(Trans)glycosidases"/>
    <property type="match status" value="1"/>
</dbReference>
<dbReference type="Gene3D" id="2.60.40.1180">
    <property type="entry name" value="Golgi alpha-mannosidase II"/>
    <property type="match status" value="1"/>
</dbReference>
<dbReference type="AlphaFoldDB" id="A0A9P4JRF6"/>
<dbReference type="SUPFAM" id="SSF51011">
    <property type="entry name" value="Glycosyl hydrolase domain"/>
    <property type="match status" value="1"/>
</dbReference>
<dbReference type="OrthoDB" id="5795902at2759"/>
<dbReference type="PANTHER" id="PTHR11452:SF61">
    <property type="entry name" value="ALPHA-GALACTOSIDASE B-RELATED"/>
    <property type="match status" value="1"/>
</dbReference>
<keyword evidence="5" id="KW-0964">Secreted</keyword>
<evidence type="ECO:0000313" key="14">
    <source>
        <dbReference type="Proteomes" id="UP000799536"/>
    </source>
</evidence>
<dbReference type="EC" id="3.2.1.22" evidence="10"/>
<comment type="catalytic activity">
    <reaction evidence="1 10">
        <text>Hydrolysis of terminal, non-reducing alpha-D-galactose residues in alpha-D-galactosides, including galactose oligosaccharides, galactomannans and galactolipids.</text>
        <dbReference type="EC" id="3.2.1.22"/>
    </reaction>
</comment>
<dbReference type="Pfam" id="PF17801">
    <property type="entry name" value="Melibiase_C"/>
    <property type="match status" value="1"/>
</dbReference>
<evidence type="ECO:0000256" key="1">
    <source>
        <dbReference type="ARBA" id="ARBA00001255"/>
    </source>
</evidence>
<feature type="chain" id="PRO_5040339393" description="Alpha-galactosidase" evidence="11">
    <location>
        <begin position="18"/>
        <end position="451"/>
    </location>
</feature>
<evidence type="ECO:0000313" key="13">
    <source>
        <dbReference type="EMBL" id="KAF2204002.1"/>
    </source>
</evidence>
<dbReference type="Proteomes" id="UP000799536">
    <property type="component" value="Unassembled WGS sequence"/>
</dbReference>
<dbReference type="Pfam" id="PF16499">
    <property type="entry name" value="Melibiase_2"/>
    <property type="match status" value="2"/>
</dbReference>
<dbReference type="GO" id="GO:0005576">
    <property type="term" value="C:extracellular region"/>
    <property type="evidence" value="ECO:0007669"/>
    <property type="project" value="UniProtKB-SubCell"/>
</dbReference>
<evidence type="ECO:0000256" key="8">
    <source>
        <dbReference type="ARBA" id="ARBA00023180"/>
    </source>
</evidence>
<dbReference type="EMBL" id="ML993887">
    <property type="protein sequence ID" value="KAF2204002.1"/>
    <property type="molecule type" value="Genomic_DNA"/>
</dbReference>
<comment type="subcellular location">
    <subcellularLocation>
        <location evidence="3">Secreted</location>
    </subcellularLocation>
</comment>
<evidence type="ECO:0000256" key="3">
    <source>
        <dbReference type="ARBA" id="ARBA00004613"/>
    </source>
</evidence>